<evidence type="ECO:0000313" key="2">
    <source>
        <dbReference type="EMBL" id="KAK3675764.1"/>
    </source>
</evidence>
<name>A0AAE0WQ32_9PEZI</name>
<organism evidence="2 3">
    <name type="scientific">Recurvomyces mirabilis</name>
    <dbReference type="NCBI Taxonomy" id="574656"/>
    <lineage>
        <taxon>Eukaryota</taxon>
        <taxon>Fungi</taxon>
        <taxon>Dikarya</taxon>
        <taxon>Ascomycota</taxon>
        <taxon>Pezizomycotina</taxon>
        <taxon>Dothideomycetes</taxon>
        <taxon>Dothideomycetidae</taxon>
        <taxon>Mycosphaerellales</taxon>
        <taxon>Teratosphaeriaceae</taxon>
        <taxon>Recurvomyces</taxon>
    </lineage>
</organism>
<proteinExistence type="predicted"/>
<keyword evidence="3" id="KW-1185">Reference proteome</keyword>
<gene>
    <name evidence="2" type="ORF">LTR78_004405</name>
</gene>
<reference evidence="2" key="1">
    <citation type="submission" date="2023-07" db="EMBL/GenBank/DDBJ databases">
        <title>Black Yeasts Isolated from many extreme environments.</title>
        <authorList>
            <person name="Coleine C."/>
            <person name="Stajich J.E."/>
            <person name="Selbmann L."/>
        </authorList>
    </citation>
    <scope>NUCLEOTIDE SEQUENCE</scope>
    <source>
        <strain evidence="2">CCFEE 5485</strain>
    </source>
</reference>
<dbReference type="AlphaFoldDB" id="A0AAE0WQ32"/>
<feature type="region of interest" description="Disordered" evidence="1">
    <location>
        <begin position="1"/>
        <end position="45"/>
    </location>
</feature>
<feature type="compositionally biased region" description="Basic and acidic residues" evidence="1">
    <location>
        <begin position="8"/>
        <end position="34"/>
    </location>
</feature>
<evidence type="ECO:0000256" key="1">
    <source>
        <dbReference type="SAM" id="MobiDB-lite"/>
    </source>
</evidence>
<protein>
    <submittedName>
        <fullName evidence="2">Uncharacterized protein</fullName>
    </submittedName>
</protein>
<comment type="caution">
    <text evidence="2">The sequence shown here is derived from an EMBL/GenBank/DDBJ whole genome shotgun (WGS) entry which is preliminary data.</text>
</comment>
<evidence type="ECO:0000313" key="3">
    <source>
        <dbReference type="Proteomes" id="UP001274830"/>
    </source>
</evidence>
<dbReference type="Proteomes" id="UP001274830">
    <property type="component" value="Unassembled WGS sequence"/>
</dbReference>
<accession>A0AAE0WQ32</accession>
<sequence>MATLKEAMAAREAEWQAKKEAEADKHAEEPDSWTRKPVKTQQRLSTPIATTTRRRRIEHALDQIKSGGFHLADLQKVLENIDGDYAADGYSDDASSQDDASDASGSAADYLLTEGYSKKNKFIVCDHCRSHGLPCDEDAVCYQCIYHVVACVHHWCKLSRYSKEDCPRGDCHYVHKDYMPTSDCFEDIAWLVLPGSLKGYMSAGRKGKKYRYDNYDSETAESEEGWNSQAVKEIQQAALDEMSAVVARGEASWESVVMTCECATMEAEEGEKRLGEKIARNRREDVDMFSWLG</sequence>
<dbReference type="EMBL" id="JAUTXT010000013">
    <property type="protein sequence ID" value="KAK3675764.1"/>
    <property type="molecule type" value="Genomic_DNA"/>
</dbReference>